<dbReference type="SUPFAM" id="SSF161084">
    <property type="entry name" value="MAPEG domain-like"/>
    <property type="match status" value="1"/>
</dbReference>
<accession>A0A8I6ALY9</accession>
<reference evidence="5" key="3">
    <citation type="submission" date="2025-09" db="UniProtKB">
        <authorList>
            <consortium name="Ensembl"/>
        </authorList>
    </citation>
    <scope>IDENTIFICATION</scope>
    <source>
        <strain evidence="5">Brown Norway</strain>
    </source>
</reference>
<evidence type="ECO:0000256" key="4">
    <source>
        <dbReference type="SAM" id="Phobius"/>
    </source>
</evidence>
<dbReference type="InterPro" id="IPR023352">
    <property type="entry name" value="MAPEG-like_dom_sf"/>
</dbReference>
<protein>
    <submittedName>
        <fullName evidence="5">Microsomal glutathione S-transferase 1</fullName>
    </submittedName>
</protein>
<keyword evidence="4" id="KW-0472">Membrane</keyword>
<dbReference type="AlphaFoldDB" id="A0A8I6ALY9"/>
<evidence type="ECO:0000313" key="5">
    <source>
        <dbReference type="Ensembl" id="ENSRNOP00000094357.1"/>
    </source>
</evidence>
<keyword evidence="8" id="KW-1267">Proteomics identification</keyword>
<evidence type="ECO:0000256" key="1">
    <source>
        <dbReference type="ARBA" id="ARBA00004477"/>
    </source>
</evidence>
<comment type="similarity">
    <text evidence="2">Belongs to the MAPEG family.</text>
</comment>
<proteinExistence type="evidence at protein level"/>
<organism evidence="5 6">
    <name type="scientific">Rattus norvegicus</name>
    <name type="common">Rat</name>
    <dbReference type="NCBI Taxonomy" id="10116"/>
    <lineage>
        <taxon>Eukaryota</taxon>
        <taxon>Metazoa</taxon>
        <taxon>Chordata</taxon>
        <taxon>Craniata</taxon>
        <taxon>Vertebrata</taxon>
        <taxon>Euteleostomi</taxon>
        <taxon>Mammalia</taxon>
        <taxon>Eutheria</taxon>
        <taxon>Euarchontoglires</taxon>
        <taxon>Glires</taxon>
        <taxon>Rodentia</taxon>
        <taxon>Myomorpha</taxon>
        <taxon>Muroidea</taxon>
        <taxon>Muridae</taxon>
        <taxon>Murinae</taxon>
        <taxon>Rattus</taxon>
    </lineage>
</organism>
<reference evidence="5" key="1">
    <citation type="submission" date="2024-01" db="EMBL/GenBank/DDBJ databases">
        <title>GRCr8: a new rat reference genome assembly contstructed from accurate long reads and long range scaffolding.</title>
        <authorList>
            <person name="Doris P.A."/>
            <person name="Kalbfleisch T."/>
            <person name="Li K."/>
            <person name="Howe K."/>
            <person name="Wood J."/>
        </authorList>
    </citation>
    <scope>NUCLEOTIDE SEQUENCE [LARGE SCALE GENOMIC DNA]</scope>
    <source>
        <strain evidence="5">Brown Norway</strain>
    </source>
</reference>
<feature type="transmembrane region" description="Helical" evidence="4">
    <location>
        <begin position="12"/>
        <end position="36"/>
    </location>
</feature>
<keyword evidence="4" id="KW-0812">Transmembrane</keyword>
<dbReference type="Gene3D" id="1.20.120.550">
    <property type="entry name" value="Membrane associated eicosanoid/glutathione metabolism-like domain"/>
    <property type="match status" value="1"/>
</dbReference>
<sequence>MADLKQLMDNEVLMAFTSYATIILAKMMFLSSATAFQRLTNKVFANPEDCAGFGKGENAKKFLRTDEKVERVRRLSTSFFQHQFKSRCYLHSQKAGTESHS</sequence>
<evidence type="ECO:0000313" key="6">
    <source>
        <dbReference type="Proteomes" id="UP000002494"/>
    </source>
</evidence>
<keyword evidence="6" id="KW-1185">Reference proteome</keyword>
<dbReference type="PANTHER" id="PTHR10689:SF6">
    <property type="entry name" value="MICROSOMAL GLUTATHIONE S-TRANSFERASE 1"/>
    <property type="match status" value="1"/>
</dbReference>
<dbReference type="Ensembl" id="ENSRNOT00000110483.2">
    <property type="protein sequence ID" value="ENSRNOP00000094357.1"/>
    <property type="gene ID" value="ENSRNOG00000007743.9"/>
</dbReference>
<dbReference type="GeneTree" id="ENSGT00390000011980"/>
<dbReference type="PANTHER" id="PTHR10689">
    <property type="entry name" value="MICROSOMAL GLUTATHIONE S-TRANSFERASE 1"/>
    <property type="match status" value="1"/>
</dbReference>
<dbReference type="InterPro" id="IPR040162">
    <property type="entry name" value="MGST1-like"/>
</dbReference>
<evidence type="ECO:0007829" key="8">
    <source>
        <dbReference type="PeptideAtlas" id="A0A8I6ALY9"/>
    </source>
</evidence>
<comment type="subcellular location">
    <subcellularLocation>
        <location evidence="1">Endoplasmic reticulum membrane</location>
        <topology evidence="1">Multi-pass membrane protein</topology>
    </subcellularLocation>
</comment>
<evidence type="ECO:0000256" key="2">
    <source>
        <dbReference type="ARBA" id="ARBA00010459"/>
    </source>
</evidence>
<dbReference type="Proteomes" id="UP000002494">
    <property type="component" value="Chromosome 4"/>
</dbReference>
<name>A0A8I6ALY9_RAT</name>
<evidence type="ECO:0000313" key="7">
    <source>
        <dbReference type="RGD" id="70927"/>
    </source>
</evidence>
<dbReference type="GO" id="GO:0005789">
    <property type="term" value="C:endoplasmic reticulum membrane"/>
    <property type="evidence" value="ECO:0007669"/>
    <property type="project" value="UniProtKB-SubCell"/>
</dbReference>
<evidence type="ECO:0000256" key="3">
    <source>
        <dbReference type="ARBA" id="ARBA00022824"/>
    </source>
</evidence>
<keyword evidence="4" id="KW-1133">Transmembrane helix</keyword>
<keyword evidence="3" id="KW-0256">Endoplasmic reticulum</keyword>
<reference evidence="5" key="2">
    <citation type="submission" date="2025-08" db="UniProtKB">
        <authorList>
            <consortium name="Ensembl"/>
        </authorList>
    </citation>
    <scope>IDENTIFICATION</scope>
    <source>
        <strain evidence="5">Brown Norway</strain>
    </source>
</reference>
<dbReference type="RGD" id="70927">
    <property type="gene designation" value="Mgst1"/>
</dbReference>
<gene>
    <name evidence="5 7" type="primary">Mgst1</name>
</gene>